<dbReference type="AlphaFoldDB" id="A0A1J1H7B0"/>
<dbReference type="Pfam" id="PF05773">
    <property type="entry name" value="RWD"/>
    <property type="match status" value="1"/>
</dbReference>
<name>A0A1J1H7B0_PLARL</name>
<evidence type="ECO:0000313" key="4">
    <source>
        <dbReference type="Proteomes" id="UP000220158"/>
    </source>
</evidence>
<protein>
    <recommendedName>
        <fullName evidence="2">RWD domain-containing protein</fullName>
    </recommendedName>
</protein>
<feature type="compositionally biased region" description="Basic residues" evidence="1">
    <location>
        <begin position="367"/>
        <end position="377"/>
    </location>
</feature>
<dbReference type="EMBL" id="LN835306">
    <property type="protein sequence ID" value="CRH00800.1"/>
    <property type="molecule type" value="Genomic_DNA"/>
</dbReference>
<feature type="domain" description="RWD" evidence="2">
    <location>
        <begin position="66"/>
        <end position="173"/>
    </location>
</feature>
<evidence type="ECO:0000256" key="1">
    <source>
        <dbReference type="SAM" id="MobiDB-lite"/>
    </source>
</evidence>
<dbReference type="CDD" id="cd24163">
    <property type="entry name" value="RWDD2_C"/>
    <property type="match status" value="1"/>
</dbReference>
<dbReference type="Gene3D" id="3.10.110.10">
    <property type="entry name" value="Ubiquitin Conjugating Enzyme"/>
    <property type="match status" value="1"/>
</dbReference>
<evidence type="ECO:0000259" key="2">
    <source>
        <dbReference type="PROSITE" id="PS50908"/>
    </source>
</evidence>
<evidence type="ECO:0000313" key="3">
    <source>
        <dbReference type="EMBL" id="CRH00800.1"/>
    </source>
</evidence>
<dbReference type="SUPFAM" id="SSF54495">
    <property type="entry name" value="UBC-like"/>
    <property type="match status" value="1"/>
</dbReference>
<dbReference type="VEuPathDB" id="PlasmoDB:PRELSG_1114600"/>
<organism evidence="3 4">
    <name type="scientific">Plasmodium relictum</name>
    <dbReference type="NCBI Taxonomy" id="85471"/>
    <lineage>
        <taxon>Eukaryota</taxon>
        <taxon>Sar</taxon>
        <taxon>Alveolata</taxon>
        <taxon>Apicomplexa</taxon>
        <taxon>Aconoidasida</taxon>
        <taxon>Haemosporida</taxon>
        <taxon>Plasmodiidae</taxon>
        <taxon>Plasmodium</taxon>
        <taxon>Plasmodium (Haemamoeba)</taxon>
    </lineage>
</organism>
<dbReference type="InterPro" id="IPR016135">
    <property type="entry name" value="UBQ-conjugating_enzyme/RWD"/>
</dbReference>
<dbReference type="KEGG" id="prel:PRELSG_1114600"/>
<dbReference type="InterPro" id="IPR017359">
    <property type="entry name" value="Phi-like"/>
</dbReference>
<accession>A0A1J1H7B0</accession>
<dbReference type="PANTHER" id="PTHR15955">
    <property type="entry name" value="RWD DOMAIN CONTAINING PROTEIN 2"/>
    <property type="match status" value="1"/>
</dbReference>
<dbReference type="InterPro" id="IPR006575">
    <property type="entry name" value="RWD_dom"/>
</dbReference>
<sequence>MLHNKIVSDNELCQKTKKSIEINNEEKKVKNIKPTKTNIAKEDDADYIQKKKRKEILMKCEELQKKELEALKLIYVLNGELNIKNENDKEKHTIIYMQLNDQNINDNIINLTFELPKDYPLNSFLIINVCVKNFSPDTNNYINDQIYKYIQNYFEQECILNIIYKVNELVENIQNKKEVIIDNSDSSSDEKISKDDRNSHEINNIPFLYYKMPYSHQSKVLARRLCYSHHILSLVKRSYILKWAKELNIGGYSKIGYPGIIICEGPKEEVDFYINSLNKLRWKHFDCRGMEDIQLNEYEDIEEARVLPKSMYELDSKGMSTLSNICTECGLRDLFLTSMKIYNTNGKYVKSEKSKNSDKNNEEILKINHKGKKKKKK</sequence>
<dbReference type="OMA" id="GIIICEG"/>
<dbReference type="Proteomes" id="UP000220158">
    <property type="component" value="Chromosome 11"/>
</dbReference>
<proteinExistence type="predicted"/>
<keyword evidence="4" id="KW-1185">Reference proteome</keyword>
<feature type="region of interest" description="Disordered" evidence="1">
    <location>
        <begin position="351"/>
        <end position="377"/>
    </location>
</feature>
<dbReference type="RefSeq" id="XP_028533803.1">
    <property type="nucleotide sequence ID" value="XM_028677410.1"/>
</dbReference>
<dbReference type="GeneID" id="39736923"/>
<feature type="compositionally biased region" description="Basic and acidic residues" evidence="1">
    <location>
        <begin position="351"/>
        <end position="366"/>
    </location>
</feature>
<dbReference type="OrthoDB" id="432412at2759"/>
<reference evidence="3 4" key="1">
    <citation type="submission" date="2015-04" db="EMBL/GenBank/DDBJ databases">
        <authorList>
            <consortium name="Pathogen Informatics"/>
        </authorList>
    </citation>
    <scope>NUCLEOTIDE SEQUENCE [LARGE SCALE GENOMIC DNA]</scope>
    <source>
        <strain evidence="3 4">SGS1</strain>
    </source>
</reference>
<gene>
    <name evidence="3" type="ORF">PRELSG_1114600</name>
</gene>
<dbReference type="InterPro" id="IPR059181">
    <property type="entry name" value="RWDD2A-B_C"/>
</dbReference>
<dbReference type="PROSITE" id="PS50908">
    <property type="entry name" value="RWD"/>
    <property type="match status" value="1"/>
</dbReference>
<dbReference type="PANTHER" id="PTHR15955:SF8">
    <property type="entry name" value="RWD DOMAIN-CONTAINING PROTEIN 2B-RELATED"/>
    <property type="match status" value="1"/>
</dbReference>
<dbReference type="Pfam" id="PF06544">
    <property type="entry name" value="Prp3_C"/>
    <property type="match status" value="1"/>
</dbReference>
<dbReference type="InterPro" id="IPR010541">
    <property type="entry name" value="Prp3_C"/>
</dbReference>